<keyword evidence="1" id="KW-0472">Membrane</keyword>
<sequence length="67" mass="7000">MYEGNELRASPEHDVPITPITFLLAATPGAMFAATVPSHCESAFSSLILTFGFVALYSAIAKIAPGS</sequence>
<proteinExistence type="predicted"/>
<dbReference type="AlphaFoldDB" id="A0A6J6U9I3"/>
<protein>
    <submittedName>
        <fullName evidence="2">Unannotated protein</fullName>
    </submittedName>
</protein>
<accession>A0A6J6U9I3</accession>
<evidence type="ECO:0000313" key="2">
    <source>
        <dbReference type="EMBL" id="CAB4755273.1"/>
    </source>
</evidence>
<keyword evidence="1" id="KW-0812">Transmembrane</keyword>
<dbReference type="EMBL" id="CAEZZG010000008">
    <property type="protein sequence ID" value="CAB4755273.1"/>
    <property type="molecule type" value="Genomic_DNA"/>
</dbReference>
<organism evidence="2">
    <name type="scientific">freshwater metagenome</name>
    <dbReference type="NCBI Taxonomy" id="449393"/>
    <lineage>
        <taxon>unclassified sequences</taxon>
        <taxon>metagenomes</taxon>
        <taxon>ecological metagenomes</taxon>
    </lineage>
</organism>
<name>A0A6J6U9I3_9ZZZZ</name>
<gene>
    <name evidence="2" type="ORF">UFOPK2844_00707</name>
</gene>
<feature type="transmembrane region" description="Helical" evidence="1">
    <location>
        <begin position="43"/>
        <end position="64"/>
    </location>
</feature>
<reference evidence="2" key="1">
    <citation type="submission" date="2020-05" db="EMBL/GenBank/DDBJ databases">
        <authorList>
            <person name="Chiriac C."/>
            <person name="Salcher M."/>
            <person name="Ghai R."/>
            <person name="Kavagutti S V."/>
        </authorList>
    </citation>
    <scope>NUCLEOTIDE SEQUENCE</scope>
</reference>
<keyword evidence="1" id="KW-1133">Transmembrane helix</keyword>
<evidence type="ECO:0000256" key="1">
    <source>
        <dbReference type="SAM" id="Phobius"/>
    </source>
</evidence>
<feature type="transmembrane region" description="Helical" evidence="1">
    <location>
        <begin position="17"/>
        <end position="36"/>
    </location>
</feature>